<proteinExistence type="predicted"/>
<dbReference type="PANTHER" id="PTHR42852">
    <property type="entry name" value="THIOL:DISULFIDE INTERCHANGE PROTEIN DSBE"/>
    <property type="match status" value="1"/>
</dbReference>
<evidence type="ECO:0000256" key="4">
    <source>
        <dbReference type="ARBA" id="ARBA00023157"/>
    </source>
</evidence>
<evidence type="ECO:0000256" key="5">
    <source>
        <dbReference type="ARBA" id="ARBA00023284"/>
    </source>
</evidence>
<evidence type="ECO:0000313" key="8">
    <source>
        <dbReference type="Proteomes" id="UP001519294"/>
    </source>
</evidence>
<feature type="domain" description="Thioredoxin" evidence="6">
    <location>
        <begin position="47"/>
        <end position="189"/>
    </location>
</feature>
<keyword evidence="2" id="KW-0201">Cytochrome c-type biogenesis</keyword>
<dbReference type="InterPro" id="IPR050553">
    <property type="entry name" value="Thioredoxin_ResA/DsbE_sf"/>
</dbReference>
<dbReference type="RefSeq" id="WP_029270708.1">
    <property type="nucleotide sequence ID" value="NZ_JAGIKX010000001.1"/>
</dbReference>
<keyword evidence="5" id="KW-0676">Redox-active center</keyword>
<dbReference type="EMBL" id="JAGIKX010000001">
    <property type="protein sequence ID" value="MBP2256411.1"/>
    <property type="molecule type" value="Genomic_DNA"/>
</dbReference>
<dbReference type="InterPro" id="IPR000866">
    <property type="entry name" value="AhpC/TSA"/>
</dbReference>
<evidence type="ECO:0000256" key="2">
    <source>
        <dbReference type="ARBA" id="ARBA00022748"/>
    </source>
</evidence>
<comment type="subcellular location">
    <subcellularLocation>
        <location evidence="1">Cell envelope</location>
    </subcellularLocation>
</comment>
<dbReference type="PANTHER" id="PTHR42852:SF6">
    <property type="entry name" value="THIOL:DISULFIDE INTERCHANGE PROTEIN DSBE"/>
    <property type="match status" value="1"/>
</dbReference>
<gene>
    <name evidence="7" type="ORF">J2Z81_000343</name>
</gene>
<dbReference type="CDD" id="cd02966">
    <property type="entry name" value="TlpA_like_family"/>
    <property type="match status" value="1"/>
</dbReference>
<evidence type="ECO:0000313" key="7">
    <source>
        <dbReference type="EMBL" id="MBP2256411.1"/>
    </source>
</evidence>
<keyword evidence="4" id="KW-1015">Disulfide bond</keyword>
<keyword evidence="8" id="KW-1185">Reference proteome</keyword>
<evidence type="ECO:0000259" key="6">
    <source>
        <dbReference type="PROSITE" id="PS51352"/>
    </source>
</evidence>
<dbReference type="InterPro" id="IPR036249">
    <property type="entry name" value="Thioredoxin-like_sf"/>
</dbReference>
<dbReference type="PROSITE" id="PS51352">
    <property type="entry name" value="THIOREDOXIN_2"/>
    <property type="match status" value="1"/>
</dbReference>
<evidence type="ECO:0000256" key="1">
    <source>
        <dbReference type="ARBA" id="ARBA00004196"/>
    </source>
</evidence>
<comment type="caution">
    <text evidence="7">The sequence shown here is derived from an EMBL/GenBank/DDBJ whole genome shotgun (WGS) entry which is preliminary data.</text>
</comment>
<name>A0ABS4S5S2_9BACI</name>
<reference evidence="7 8" key="1">
    <citation type="submission" date="2021-03" db="EMBL/GenBank/DDBJ databases">
        <title>Genomic Encyclopedia of Type Strains, Phase IV (KMG-IV): sequencing the most valuable type-strain genomes for metagenomic binning, comparative biology and taxonomic classification.</title>
        <authorList>
            <person name="Goeker M."/>
        </authorList>
    </citation>
    <scope>NUCLEOTIDE SEQUENCE [LARGE SCALE GENOMIC DNA]</scope>
    <source>
        <strain evidence="7 8">DSM 25790</strain>
    </source>
</reference>
<dbReference type="Proteomes" id="UP001519294">
    <property type="component" value="Unassembled WGS sequence"/>
</dbReference>
<evidence type="ECO:0000256" key="3">
    <source>
        <dbReference type="ARBA" id="ARBA00022968"/>
    </source>
</evidence>
<dbReference type="InterPro" id="IPR013766">
    <property type="entry name" value="Thioredoxin_domain"/>
</dbReference>
<dbReference type="Pfam" id="PF00578">
    <property type="entry name" value="AhpC-TSA"/>
    <property type="match status" value="1"/>
</dbReference>
<organism evidence="7 8">
    <name type="scientific">Virgibacillus alimentarius</name>
    <dbReference type="NCBI Taxonomy" id="698769"/>
    <lineage>
        <taxon>Bacteria</taxon>
        <taxon>Bacillati</taxon>
        <taxon>Bacillota</taxon>
        <taxon>Bacilli</taxon>
        <taxon>Bacillales</taxon>
        <taxon>Bacillaceae</taxon>
        <taxon>Virgibacillus</taxon>
    </lineage>
</organism>
<keyword evidence="3" id="KW-0812">Transmembrane</keyword>
<dbReference type="NCBIfam" id="NF002854">
    <property type="entry name" value="PRK03147.1"/>
    <property type="match status" value="1"/>
</dbReference>
<dbReference type="SUPFAM" id="SSF52833">
    <property type="entry name" value="Thioredoxin-like"/>
    <property type="match status" value="1"/>
</dbReference>
<protein>
    <submittedName>
        <fullName evidence="7">Peroxiredoxin</fullName>
    </submittedName>
</protein>
<sequence length="191" mass="21894">MSLEQRKANKKNKKRRRLVFRSIILLLLLSAVVFALVSNFNKDKTSYEAGDKAPDFKLQQVNKNNELESIQLSDLEGKGVMLNFWATYCKPCEAEMPFMEKLYPEYKDKGIEIVAVSLDANELVINRFIDKYDLTFPTPHDANSEVMDLYDVGPIPSTFFINPDGEIEEVVNGALTLDKLEDHFQEILPKK</sequence>
<keyword evidence="3" id="KW-0735">Signal-anchor</keyword>
<dbReference type="Gene3D" id="3.40.30.10">
    <property type="entry name" value="Glutaredoxin"/>
    <property type="match status" value="1"/>
</dbReference>
<accession>A0ABS4S5S2</accession>